<organism evidence="2 3">
    <name type="scientific">Cylindrotheca closterium</name>
    <dbReference type="NCBI Taxonomy" id="2856"/>
    <lineage>
        <taxon>Eukaryota</taxon>
        <taxon>Sar</taxon>
        <taxon>Stramenopiles</taxon>
        <taxon>Ochrophyta</taxon>
        <taxon>Bacillariophyta</taxon>
        <taxon>Bacillariophyceae</taxon>
        <taxon>Bacillariophycidae</taxon>
        <taxon>Bacillariales</taxon>
        <taxon>Bacillariaceae</taxon>
        <taxon>Cylindrotheca</taxon>
    </lineage>
</organism>
<evidence type="ECO:0000256" key="1">
    <source>
        <dbReference type="SAM" id="MobiDB-lite"/>
    </source>
</evidence>
<accession>A0AAD2JM07</accession>
<keyword evidence="3" id="KW-1185">Reference proteome</keyword>
<dbReference type="Proteomes" id="UP001295423">
    <property type="component" value="Unassembled WGS sequence"/>
</dbReference>
<evidence type="ECO:0000313" key="2">
    <source>
        <dbReference type="EMBL" id="CAJ1963281.1"/>
    </source>
</evidence>
<sequence>MNNQSSSSSACSSSANVNSSRTNESSSLQGPSLRSLRASIRRRSLPNSPPMFSLAHPADRPIRNQREILNAALAVIHADGDLVAQLSSSSSSNRKLQRGGPPRQ</sequence>
<proteinExistence type="predicted"/>
<protein>
    <submittedName>
        <fullName evidence="2">Uncharacterized protein</fullName>
    </submittedName>
</protein>
<feature type="region of interest" description="Disordered" evidence="1">
    <location>
        <begin position="1"/>
        <end position="59"/>
    </location>
</feature>
<dbReference type="EMBL" id="CAKOGP040002136">
    <property type="protein sequence ID" value="CAJ1963281.1"/>
    <property type="molecule type" value="Genomic_DNA"/>
</dbReference>
<reference evidence="2" key="1">
    <citation type="submission" date="2023-08" db="EMBL/GenBank/DDBJ databases">
        <authorList>
            <person name="Audoor S."/>
            <person name="Bilcke G."/>
        </authorList>
    </citation>
    <scope>NUCLEOTIDE SEQUENCE</scope>
</reference>
<feature type="compositionally biased region" description="Low complexity" evidence="1">
    <location>
        <begin position="1"/>
        <end position="20"/>
    </location>
</feature>
<feature type="compositionally biased region" description="Polar residues" evidence="1">
    <location>
        <begin position="21"/>
        <end position="30"/>
    </location>
</feature>
<comment type="caution">
    <text evidence="2">The sequence shown here is derived from an EMBL/GenBank/DDBJ whole genome shotgun (WGS) entry which is preliminary data.</text>
</comment>
<evidence type="ECO:0000313" key="3">
    <source>
        <dbReference type="Proteomes" id="UP001295423"/>
    </source>
</evidence>
<dbReference type="AlphaFoldDB" id="A0AAD2JM07"/>
<gene>
    <name evidence="2" type="ORF">CYCCA115_LOCUS20090</name>
</gene>
<name>A0AAD2JM07_9STRA</name>